<organism evidence="2 3">
    <name type="scientific">Oryza sativa subsp. japonica</name>
    <name type="common">Rice</name>
    <dbReference type="NCBI Taxonomy" id="39947"/>
    <lineage>
        <taxon>Eukaryota</taxon>
        <taxon>Viridiplantae</taxon>
        <taxon>Streptophyta</taxon>
        <taxon>Embryophyta</taxon>
        <taxon>Tracheophyta</taxon>
        <taxon>Spermatophyta</taxon>
        <taxon>Magnoliopsida</taxon>
        <taxon>Liliopsida</taxon>
        <taxon>Poales</taxon>
        <taxon>Poaceae</taxon>
        <taxon>BOP clade</taxon>
        <taxon>Oryzoideae</taxon>
        <taxon>Oryzeae</taxon>
        <taxon>Oryzinae</taxon>
        <taxon>Oryza</taxon>
        <taxon>Oryza sativa</taxon>
    </lineage>
</organism>
<feature type="region of interest" description="Disordered" evidence="1">
    <location>
        <begin position="1"/>
        <end position="21"/>
    </location>
</feature>
<evidence type="ECO:0000313" key="3">
    <source>
        <dbReference type="Proteomes" id="UP000059680"/>
    </source>
</evidence>
<keyword evidence="3" id="KW-1185">Reference proteome</keyword>
<dbReference type="PaxDb" id="39947-A0A0P0YBC9"/>
<reference evidence="2 3" key="2">
    <citation type="journal article" date="2013" name="Plant Cell Physiol.">
        <title>Rice Annotation Project Database (RAP-DB): an integrative and interactive database for rice genomics.</title>
        <authorList>
            <person name="Sakai H."/>
            <person name="Lee S.S."/>
            <person name="Tanaka T."/>
            <person name="Numa H."/>
            <person name="Kim J."/>
            <person name="Kawahara Y."/>
            <person name="Wakimoto H."/>
            <person name="Yang C.C."/>
            <person name="Iwamoto M."/>
            <person name="Abe T."/>
            <person name="Yamada Y."/>
            <person name="Muto A."/>
            <person name="Inokuchi H."/>
            <person name="Ikemura T."/>
            <person name="Matsumoto T."/>
            <person name="Sasaki T."/>
            <person name="Itoh T."/>
        </authorList>
    </citation>
    <scope>NUCLEOTIDE SEQUENCE [LARGE SCALE GENOMIC DNA]</scope>
    <source>
        <strain evidence="3">cv. Nipponbare</strain>
    </source>
</reference>
<dbReference type="EMBL" id="AP014968">
    <property type="protein sequence ID" value="BAT17589.1"/>
    <property type="molecule type" value="Genomic_DNA"/>
</dbReference>
<reference evidence="2 3" key="3">
    <citation type="journal article" date="2013" name="Rice">
        <title>Improvement of the Oryza sativa Nipponbare reference genome using next generation sequence and optical map data.</title>
        <authorList>
            <person name="Kawahara Y."/>
            <person name="de la Bastide M."/>
            <person name="Hamilton J.P."/>
            <person name="Kanamori H."/>
            <person name="McCombie W.R."/>
            <person name="Ouyang S."/>
            <person name="Schwartz D.C."/>
            <person name="Tanaka T."/>
            <person name="Wu J."/>
            <person name="Zhou S."/>
            <person name="Childs K.L."/>
            <person name="Davidson R.M."/>
            <person name="Lin H."/>
            <person name="Quesada-Ocampo L."/>
            <person name="Vaillancourt B."/>
            <person name="Sakai H."/>
            <person name="Lee S.S."/>
            <person name="Kim J."/>
            <person name="Numa H."/>
            <person name="Itoh T."/>
            <person name="Buell C.R."/>
            <person name="Matsumoto T."/>
        </authorList>
    </citation>
    <scope>NUCLEOTIDE SEQUENCE [LARGE SCALE GENOMIC DNA]</scope>
    <source>
        <strain evidence="3">cv. Nipponbare</strain>
    </source>
</reference>
<gene>
    <name evidence="2" type="ordered locus">Os12g0553800</name>
    <name evidence="2" type="ORF">OSNPB_120553800</name>
</gene>
<name>A0A0P0YBC9_ORYSJ</name>
<accession>A0A0P0YBC9</accession>
<dbReference type="Proteomes" id="UP000059680">
    <property type="component" value="Chromosome 12"/>
</dbReference>
<feature type="region of interest" description="Disordered" evidence="1">
    <location>
        <begin position="37"/>
        <end position="81"/>
    </location>
</feature>
<reference evidence="3" key="1">
    <citation type="journal article" date="2005" name="Nature">
        <title>The map-based sequence of the rice genome.</title>
        <authorList>
            <consortium name="International rice genome sequencing project (IRGSP)"/>
            <person name="Matsumoto T."/>
            <person name="Wu J."/>
            <person name="Kanamori H."/>
            <person name="Katayose Y."/>
            <person name="Fujisawa M."/>
            <person name="Namiki N."/>
            <person name="Mizuno H."/>
            <person name="Yamamoto K."/>
            <person name="Antonio B.A."/>
            <person name="Baba T."/>
            <person name="Sakata K."/>
            <person name="Nagamura Y."/>
            <person name="Aoki H."/>
            <person name="Arikawa K."/>
            <person name="Arita K."/>
            <person name="Bito T."/>
            <person name="Chiden Y."/>
            <person name="Fujitsuka N."/>
            <person name="Fukunaka R."/>
            <person name="Hamada M."/>
            <person name="Harada C."/>
            <person name="Hayashi A."/>
            <person name="Hijishita S."/>
            <person name="Honda M."/>
            <person name="Hosokawa S."/>
            <person name="Ichikawa Y."/>
            <person name="Idonuma A."/>
            <person name="Iijima M."/>
            <person name="Ikeda M."/>
            <person name="Ikeno M."/>
            <person name="Ito K."/>
            <person name="Ito S."/>
            <person name="Ito T."/>
            <person name="Ito Y."/>
            <person name="Ito Y."/>
            <person name="Iwabuchi A."/>
            <person name="Kamiya K."/>
            <person name="Karasawa W."/>
            <person name="Kurita K."/>
            <person name="Katagiri S."/>
            <person name="Kikuta A."/>
            <person name="Kobayashi H."/>
            <person name="Kobayashi N."/>
            <person name="Machita K."/>
            <person name="Maehara T."/>
            <person name="Masukawa M."/>
            <person name="Mizubayashi T."/>
            <person name="Mukai Y."/>
            <person name="Nagasaki H."/>
            <person name="Nagata Y."/>
            <person name="Naito S."/>
            <person name="Nakashima M."/>
            <person name="Nakama Y."/>
            <person name="Nakamichi Y."/>
            <person name="Nakamura M."/>
            <person name="Meguro A."/>
            <person name="Negishi M."/>
            <person name="Ohta I."/>
            <person name="Ohta T."/>
            <person name="Okamoto M."/>
            <person name="Ono N."/>
            <person name="Saji S."/>
            <person name="Sakaguchi M."/>
            <person name="Sakai K."/>
            <person name="Shibata M."/>
            <person name="Shimokawa T."/>
            <person name="Song J."/>
            <person name="Takazaki Y."/>
            <person name="Terasawa K."/>
            <person name="Tsugane M."/>
            <person name="Tsuji K."/>
            <person name="Ueda S."/>
            <person name="Waki K."/>
            <person name="Yamagata H."/>
            <person name="Yamamoto M."/>
            <person name="Yamamoto S."/>
            <person name="Yamane H."/>
            <person name="Yoshiki S."/>
            <person name="Yoshihara R."/>
            <person name="Yukawa K."/>
            <person name="Zhong H."/>
            <person name="Yano M."/>
            <person name="Yuan Q."/>
            <person name="Ouyang S."/>
            <person name="Liu J."/>
            <person name="Jones K.M."/>
            <person name="Gansberger K."/>
            <person name="Moffat K."/>
            <person name="Hill J."/>
            <person name="Bera J."/>
            <person name="Fadrosh D."/>
            <person name="Jin S."/>
            <person name="Johri S."/>
            <person name="Kim M."/>
            <person name="Overton L."/>
            <person name="Reardon M."/>
            <person name="Tsitrin T."/>
            <person name="Vuong H."/>
            <person name="Weaver B."/>
            <person name="Ciecko A."/>
            <person name="Tallon L."/>
            <person name="Jackson J."/>
            <person name="Pai G."/>
            <person name="Aken S.V."/>
            <person name="Utterback T."/>
            <person name="Reidmuller S."/>
            <person name="Feldblyum T."/>
            <person name="Hsiao J."/>
            <person name="Zismann V."/>
            <person name="Iobst S."/>
            <person name="de Vazeille A.R."/>
            <person name="Buell C.R."/>
            <person name="Ying K."/>
            <person name="Li Y."/>
            <person name="Lu T."/>
            <person name="Huang Y."/>
            <person name="Zhao Q."/>
            <person name="Feng Q."/>
            <person name="Zhang L."/>
            <person name="Zhu J."/>
            <person name="Weng Q."/>
            <person name="Mu J."/>
            <person name="Lu Y."/>
            <person name="Fan D."/>
            <person name="Liu Y."/>
            <person name="Guan J."/>
            <person name="Zhang Y."/>
            <person name="Yu S."/>
            <person name="Liu X."/>
            <person name="Zhang Y."/>
            <person name="Hong G."/>
            <person name="Han B."/>
            <person name="Choisne N."/>
            <person name="Demange N."/>
            <person name="Orjeda G."/>
            <person name="Samain S."/>
            <person name="Cattolico L."/>
            <person name="Pelletier E."/>
            <person name="Couloux A."/>
            <person name="Segurens B."/>
            <person name="Wincker P."/>
            <person name="D'Hont A."/>
            <person name="Scarpelli C."/>
            <person name="Weissenbach J."/>
            <person name="Salanoubat M."/>
            <person name="Quetier F."/>
            <person name="Yu Y."/>
            <person name="Kim H.R."/>
            <person name="Rambo T."/>
            <person name="Currie J."/>
            <person name="Collura K."/>
            <person name="Luo M."/>
            <person name="Yang T."/>
            <person name="Ammiraju J.S.S."/>
            <person name="Engler F."/>
            <person name="Soderlund C."/>
            <person name="Wing R.A."/>
            <person name="Palmer L.E."/>
            <person name="de la Bastide M."/>
            <person name="Spiegel L."/>
            <person name="Nascimento L."/>
            <person name="Zutavern T."/>
            <person name="O'Shaughnessy A."/>
            <person name="Dike S."/>
            <person name="Dedhia N."/>
            <person name="Preston R."/>
            <person name="Balija V."/>
            <person name="McCombie W.R."/>
            <person name="Chow T."/>
            <person name="Chen H."/>
            <person name="Chung M."/>
            <person name="Chen C."/>
            <person name="Shaw J."/>
            <person name="Wu H."/>
            <person name="Hsiao K."/>
            <person name="Chao Y."/>
            <person name="Chu M."/>
            <person name="Cheng C."/>
            <person name="Hour A."/>
            <person name="Lee P."/>
            <person name="Lin S."/>
            <person name="Lin Y."/>
            <person name="Liou J."/>
            <person name="Liu S."/>
            <person name="Hsing Y."/>
            <person name="Raghuvanshi S."/>
            <person name="Mohanty A."/>
            <person name="Bharti A.K."/>
            <person name="Gaur A."/>
            <person name="Gupta V."/>
            <person name="Kumar D."/>
            <person name="Ravi V."/>
            <person name="Vij S."/>
            <person name="Kapur A."/>
            <person name="Khurana P."/>
            <person name="Khurana P."/>
            <person name="Khurana J.P."/>
            <person name="Tyagi A.K."/>
            <person name="Gaikwad K."/>
            <person name="Singh A."/>
            <person name="Dalal V."/>
            <person name="Srivastava S."/>
            <person name="Dixit A."/>
            <person name="Pal A.K."/>
            <person name="Ghazi I.A."/>
            <person name="Yadav M."/>
            <person name="Pandit A."/>
            <person name="Bhargava A."/>
            <person name="Sureshbabu K."/>
            <person name="Batra K."/>
            <person name="Sharma T.R."/>
            <person name="Mohapatra T."/>
            <person name="Singh N.K."/>
            <person name="Messing J."/>
            <person name="Nelson A.B."/>
            <person name="Fuks G."/>
            <person name="Kavchok S."/>
            <person name="Keizer G."/>
            <person name="Linton E."/>
            <person name="Llaca V."/>
            <person name="Song R."/>
            <person name="Tanyolac B."/>
            <person name="Young S."/>
            <person name="Ho-Il K."/>
            <person name="Hahn J.H."/>
            <person name="Sangsakoo G."/>
            <person name="Vanavichit A."/>
            <person name="de Mattos Luiz.A.T."/>
            <person name="Zimmer P.D."/>
            <person name="Malone G."/>
            <person name="Dellagostin O."/>
            <person name="de Oliveira A.C."/>
            <person name="Bevan M."/>
            <person name="Bancroft I."/>
            <person name="Minx P."/>
            <person name="Cordum H."/>
            <person name="Wilson R."/>
            <person name="Cheng Z."/>
            <person name="Jin W."/>
            <person name="Jiang J."/>
            <person name="Leong S.A."/>
            <person name="Iwama H."/>
            <person name="Gojobori T."/>
            <person name="Itoh T."/>
            <person name="Niimura Y."/>
            <person name="Fujii Y."/>
            <person name="Habara T."/>
            <person name="Sakai H."/>
            <person name="Sato Y."/>
            <person name="Wilson G."/>
            <person name="Kumar K."/>
            <person name="McCouch S."/>
            <person name="Juretic N."/>
            <person name="Hoen D."/>
            <person name="Wright S."/>
            <person name="Bruskiewich R."/>
            <person name="Bureau T."/>
            <person name="Miyao A."/>
            <person name="Hirochika H."/>
            <person name="Nishikawa T."/>
            <person name="Kadowaki K."/>
            <person name="Sugiura M."/>
            <person name="Burr B."/>
            <person name="Sasaki T."/>
        </authorList>
    </citation>
    <scope>NUCLEOTIDE SEQUENCE [LARGE SCALE GENOMIC DNA]</scope>
    <source>
        <strain evidence="3">cv. Nipponbare</strain>
    </source>
</reference>
<evidence type="ECO:0000313" key="2">
    <source>
        <dbReference type="EMBL" id="BAT17589.1"/>
    </source>
</evidence>
<dbReference type="InParanoid" id="A0A0P0YBC9"/>
<evidence type="ECO:0000256" key="1">
    <source>
        <dbReference type="SAM" id="MobiDB-lite"/>
    </source>
</evidence>
<protein>
    <submittedName>
        <fullName evidence="2">Os12g0553800 protein</fullName>
    </submittedName>
</protein>
<feature type="compositionally biased region" description="Low complexity" evidence="1">
    <location>
        <begin position="62"/>
        <end position="77"/>
    </location>
</feature>
<sequence>MTSTSGLRGGDDRRAMAELTPTTTCRTWRVRAAALGRGGRRFSGTGSDAWAQAGRPDPPPSGRGEAGSAAARPRGGRIQPGPCSRLPPLRFIFFFAHVVADDAHVLICVNDV</sequence>
<proteinExistence type="predicted"/>
<dbReference type="AlphaFoldDB" id="A0A0P0YBC9"/>
<dbReference type="Gramene" id="Os12t0553800-00">
    <property type="protein sequence ID" value="Os12t0553800-00"/>
    <property type="gene ID" value="Os12g0553800"/>
</dbReference>